<comment type="caution">
    <text evidence="3">The sequence shown here is derived from an EMBL/GenBank/DDBJ whole genome shotgun (WGS) entry which is preliminary data.</text>
</comment>
<evidence type="ECO:0000256" key="1">
    <source>
        <dbReference type="ARBA" id="ARBA00023125"/>
    </source>
</evidence>
<feature type="domain" description="HTH tetR-type" evidence="2">
    <location>
        <begin position="1"/>
        <end position="46"/>
    </location>
</feature>
<dbReference type="InterPro" id="IPR009057">
    <property type="entry name" value="Homeodomain-like_sf"/>
</dbReference>
<evidence type="ECO:0000313" key="3">
    <source>
        <dbReference type="EMBL" id="OIR05400.1"/>
    </source>
</evidence>
<dbReference type="Gene3D" id="1.10.357.10">
    <property type="entry name" value="Tetracycline Repressor, domain 2"/>
    <property type="match status" value="1"/>
</dbReference>
<dbReference type="Pfam" id="PF00440">
    <property type="entry name" value="TetR_N"/>
    <property type="match status" value="1"/>
</dbReference>
<dbReference type="SUPFAM" id="SSF48498">
    <property type="entry name" value="Tetracyclin repressor-like, C-terminal domain"/>
    <property type="match status" value="1"/>
</dbReference>
<dbReference type="EMBL" id="MLJW01000050">
    <property type="protein sequence ID" value="OIR05400.1"/>
    <property type="molecule type" value="Genomic_DNA"/>
</dbReference>
<dbReference type="GO" id="GO:0003677">
    <property type="term" value="F:DNA binding"/>
    <property type="evidence" value="ECO:0007669"/>
    <property type="project" value="UniProtKB-KW"/>
</dbReference>
<reference evidence="3" key="1">
    <citation type="submission" date="2016-10" db="EMBL/GenBank/DDBJ databases">
        <title>Sequence of Gallionella enrichment culture.</title>
        <authorList>
            <person name="Poehlein A."/>
            <person name="Muehling M."/>
            <person name="Daniel R."/>
        </authorList>
    </citation>
    <scope>NUCLEOTIDE SEQUENCE</scope>
</reference>
<protein>
    <submittedName>
        <fullName evidence="3">Bacterial regulatory protein, tetR family</fullName>
    </submittedName>
</protein>
<dbReference type="Gene3D" id="1.10.10.60">
    <property type="entry name" value="Homeodomain-like"/>
    <property type="match status" value="1"/>
</dbReference>
<gene>
    <name evidence="3" type="ORF">GALL_124510</name>
</gene>
<evidence type="ECO:0000259" key="2">
    <source>
        <dbReference type="PROSITE" id="PS50977"/>
    </source>
</evidence>
<dbReference type="PROSITE" id="PS50977">
    <property type="entry name" value="HTH_TETR_2"/>
    <property type="match status" value="1"/>
</dbReference>
<dbReference type="SUPFAM" id="SSF46689">
    <property type="entry name" value="Homeodomain-like"/>
    <property type="match status" value="1"/>
</dbReference>
<dbReference type="InterPro" id="IPR001647">
    <property type="entry name" value="HTH_TetR"/>
</dbReference>
<dbReference type="InterPro" id="IPR036271">
    <property type="entry name" value="Tet_transcr_reg_TetR-rel_C_sf"/>
</dbReference>
<keyword evidence="1" id="KW-0238">DNA-binding</keyword>
<dbReference type="AlphaFoldDB" id="A0A1J5SN12"/>
<proteinExistence type="predicted"/>
<accession>A0A1J5SN12</accession>
<name>A0A1J5SN12_9ZZZZ</name>
<organism evidence="3">
    <name type="scientific">mine drainage metagenome</name>
    <dbReference type="NCBI Taxonomy" id="410659"/>
    <lineage>
        <taxon>unclassified sequences</taxon>
        <taxon>metagenomes</taxon>
        <taxon>ecological metagenomes</taxon>
    </lineage>
</organism>
<sequence length="189" mass="22120">MRYGVRSVSMDEIAAHLGISKKTIYQYYSDKDALVEGVMEIEINRNEKECSMQQNSCENAVHEIFIAVDMVQEMLTHMNPSLIFDLEKYHPKAFKKFNDHKNKFLYGIIKNNLERGITEGLYREEINVDILSRFRLASMFLIFNPELFPQNKHGLSQILTEVTDNFLYGLASTKGQKLIQKYKLQRQKQ</sequence>